<evidence type="ECO:0000256" key="9">
    <source>
        <dbReference type="ARBA" id="ARBA00023010"/>
    </source>
</evidence>
<evidence type="ECO:0000256" key="11">
    <source>
        <dbReference type="SAM" id="Phobius"/>
    </source>
</evidence>
<evidence type="ECO:0000256" key="7">
    <source>
        <dbReference type="ARBA" id="ARBA00022927"/>
    </source>
</evidence>
<reference evidence="13" key="1">
    <citation type="submission" date="2017-04" db="EMBL/GenBank/DDBJ databases">
        <title>Function of individual gut microbiota members based on whole genome sequencing of pure cultures obtained from chicken caecum.</title>
        <authorList>
            <person name="Medvecky M."/>
            <person name="Cejkova D."/>
            <person name="Polansky O."/>
            <person name="Karasova D."/>
            <person name="Kubasova T."/>
            <person name="Cizek A."/>
            <person name="Rychlik I."/>
        </authorList>
    </citation>
    <scope>NUCLEOTIDE SEQUENCE [LARGE SCALE GENOMIC DNA]</scope>
    <source>
        <strain evidence="13">An273</strain>
    </source>
</reference>
<evidence type="ECO:0000313" key="13">
    <source>
        <dbReference type="Proteomes" id="UP000196368"/>
    </source>
</evidence>
<dbReference type="PANTHER" id="PTHR33909:SF1">
    <property type="entry name" value="SEC TRANSLOCON ACCESSORY COMPLEX SUBUNIT YAJC"/>
    <property type="match status" value="1"/>
</dbReference>
<evidence type="ECO:0000256" key="3">
    <source>
        <dbReference type="ARBA" id="ARBA00014962"/>
    </source>
</evidence>
<evidence type="ECO:0000256" key="8">
    <source>
        <dbReference type="ARBA" id="ARBA00022989"/>
    </source>
</evidence>
<keyword evidence="10 11" id="KW-0472">Membrane</keyword>
<dbReference type="RefSeq" id="WP_087288060.1">
    <property type="nucleotide sequence ID" value="NZ_NFJD01000002.1"/>
</dbReference>
<gene>
    <name evidence="12" type="ORF">B5F75_03680</name>
</gene>
<dbReference type="OrthoDB" id="9800132at2"/>
<evidence type="ECO:0000256" key="6">
    <source>
        <dbReference type="ARBA" id="ARBA00022692"/>
    </source>
</evidence>
<evidence type="ECO:0000256" key="10">
    <source>
        <dbReference type="ARBA" id="ARBA00023136"/>
    </source>
</evidence>
<keyword evidence="9" id="KW-0811">Translocation</keyword>
<evidence type="ECO:0000256" key="5">
    <source>
        <dbReference type="ARBA" id="ARBA00022475"/>
    </source>
</evidence>
<evidence type="ECO:0000256" key="1">
    <source>
        <dbReference type="ARBA" id="ARBA00004162"/>
    </source>
</evidence>
<organism evidence="12 13">
    <name type="scientific">Candidatus Avelusimicrobium gallicola</name>
    <dbReference type="NCBI Taxonomy" id="2562704"/>
    <lineage>
        <taxon>Bacteria</taxon>
        <taxon>Pseudomonadati</taxon>
        <taxon>Elusimicrobiota</taxon>
        <taxon>Elusimicrobia</taxon>
        <taxon>Elusimicrobiales</taxon>
        <taxon>Elusimicrobiaceae</taxon>
        <taxon>Candidatus Avelusimicrobium</taxon>
    </lineage>
</organism>
<comment type="similarity">
    <text evidence="2">Belongs to the YajC family.</text>
</comment>
<feature type="transmembrane region" description="Helical" evidence="11">
    <location>
        <begin position="12"/>
        <end position="30"/>
    </location>
</feature>
<keyword evidence="4" id="KW-0813">Transport</keyword>
<dbReference type="Proteomes" id="UP000196368">
    <property type="component" value="Unassembled WGS sequence"/>
</dbReference>
<protein>
    <recommendedName>
        <fullName evidence="3">Sec translocon accessory complex subunit YajC</fullName>
    </recommendedName>
</protein>
<dbReference type="GO" id="GO:0015031">
    <property type="term" value="P:protein transport"/>
    <property type="evidence" value="ECO:0007669"/>
    <property type="project" value="UniProtKB-KW"/>
</dbReference>
<dbReference type="NCBIfam" id="TIGR00739">
    <property type="entry name" value="yajC"/>
    <property type="match status" value="1"/>
</dbReference>
<evidence type="ECO:0000256" key="2">
    <source>
        <dbReference type="ARBA" id="ARBA00006742"/>
    </source>
</evidence>
<name>A0A1Y4DCW7_9BACT</name>
<dbReference type="EMBL" id="NFJD01000002">
    <property type="protein sequence ID" value="OUO56957.1"/>
    <property type="molecule type" value="Genomic_DNA"/>
</dbReference>
<comment type="subcellular location">
    <subcellularLocation>
        <location evidence="1">Cell membrane</location>
        <topology evidence="1">Single-pass membrane protein</topology>
    </subcellularLocation>
</comment>
<dbReference type="PANTHER" id="PTHR33909">
    <property type="entry name" value="SEC TRANSLOCON ACCESSORY COMPLEX SUBUNIT YAJC"/>
    <property type="match status" value="1"/>
</dbReference>
<keyword evidence="13" id="KW-1185">Reference proteome</keyword>
<proteinExistence type="inferred from homology"/>
<keyword evidence="6 11" id="KW-0812">Transmembrane</keyword>
<sequence length="103" mass="11048">METTAQGGGMFFWLLLLVFAFVVIFLPARSQKKREQELMMKVNALQKGDQVIIPGGIIGTVAGFKDNAIEVKIAENVKLTVLKTAIVGFPADAQLAAQEGGAK</sequence>
<keyword evidence="5" id="KW-1003">Cell membrane</keyword>
<dbReference type="Pfam" id="PF02699">
    <property type="entry name" value="YajC"/>
    <property type="match status" value="1"/>
</dbReference>
<evidence type="ECO:0000313" key="12">
    <source>
        <dbReference type="EMBL" id="OUO56957.1"/>
    </source>
</evidence>
<keyword evidence="7" id="KW-0653">Protein transport</keyword>
<dbReference type="SMART" id="SM01323">
    <property type="entry name" value="YajC"/>
    <property type="match status" value="1"/>
</dbReference>
<dbReference type="GO" id="GO:0005886">
    <property type="term" value="C:plasma membrane"/>
    <property type="evidence" value="ECO:0007669"/>
    <property type="project" value="UniProtKB-SubCell"/>
</dbReference>
<evidence type="ECO:0000256" key="4">
    <source>
        <dbReference type="ARBA" id="ARBA00022448"/>
    </source>
</evidence>
<keyword evidence="8 11" id="KW-1133">Transmembrane helix</keyword>
<comment type="caution">
    <text evidence="12">The sequence shown here is derived from an EMBL/GenBank/DDBJ whole genome shotgun (WGS) entry which is preliminary data.</text>
</comment>
<dbReference type="AlphaFoldDB" id="A0A1Y4DCW7"/>
<accession>A0A1Y4DCW7</accession>
<dbReference type="InterPro" id="IPR003849">
    <property type="entry name" value="Preprotein_translocase_YajC"/>
</dbReference>